<feature type="region of interest" description="Disordered" evidence="4">
    <location>
        <begin position="331"/>
        <end position="384"/>
    </location>
</feature>
<evidence type="ECO:0000256" key="1">
    <source>
        <dbReference type="ARBA" id="ARBA00004123"/>
    </source>
</evidence>
<dbReference type="Pfam" id="PF18282">
    <property type="entry name" value="RAP80_UIM"/>
    <property type="match status" value="1"/>
</dbReference>
<dbReference type="GO" id="GO:0070531">
    <property type="term" value="C:BRCA1-A complex"/>
    <property type="evidence" value="ECO:0007669"/>
    <property type="project" value="InterPro"/>
</dbReference>
<dbReference type="InterPro" id="IPR040714">
    <property type="entry name" value="RAP80_UIM"/>
</dbReference>
<dbReference type="CDD" id="cd20912">
    <property type="entry name" value="AIR_RAP80-like"/>
    <property type="match status" value="1"/>
</dbReference>
<dbReference type="PANTHER" id="PTHR15932:SF2">
    <property type="entry name" value="BRCA1-A COMPLEX SUBUNIT RAP80"/>
    <property type="match status" value="1"/>
</dbReference>
<dbReference type="GO" id="GO:0045739">
    <property type="term" value="P:positive regulation of DNA repair"/>
    <property type="evidence" value="ECO:0007669"/>
    <property type="project" value="TreeGrafter"/>
</dbReference>
<feature type="compositionally biased region" description="Basic and acidic residues" evidence="4">
    <location>
        <begin position="213"/>
        <end position="222"/>
    </location>
</feature>
<feature type="domain" description="RAP80 N-terminal" evidence="5">
    <location>
        <begin position="10"/>
        <end position="53"/>
    </location>
</feature>
<feature type="region of interest" description="Disordered" evidence="4">
    <location>
        <begin position="213"/>
        <end position="239"/>
    </location>
</feature>
<evidence type="ECO:0000259" key="5">
    <source>
        <dbReference type="Pfam" id="PF18282"/>
    </source>
</evidence>
<keyword evidence="2" id="KW-0677">Repeat</keyword>
<evidence type="ECO:0000313" key="6">
    <source>
        <dbReference type="EMBL" id="AFO98228.1"/>
    </source>
</evidence>
<evidence type="ECO:0000256" key="3">
    <source>
        <dbReference type="ARBA" id="ARBA00023242"/>
    </source>
</evidence>
<dbReference type="GO" id="GO:0070530">
    <property type="term" value="F:K63-linked polyubiquitin modification-dependent protein binding"/>
    <property type="evidence" value="ECO:0007669"/>
    <property type="project" value="InterPro"/>
</dbReference>
<dbReference type="GO" id="GO:0042393">
    <property type="term" value="F:histone binding"/>
    <property type="evidence" value="ECO:0007669"/>
    <property type="project" value="TreeGrafter"/>
</dbReference>
<sequence length="541" mass="59158">MCSINALLLMAEMTEEEQLALAFLMSEREADERNLQREEEEHLMKKAIAESLHFQAPSNETGDKGSVPIALCNVDVDTELGTTGGKEASGDCAGIAERKEIPGACNEQDALPNGQLISERVTMACSPLVVLEKLSETIAKCSQESSIVLSQDQNFAIGTRTSPLKPISPFKHRTPLQSVLLDKVLPSSSLSWMQAPESSQAQSQHILTTHCEPEGENPKPEEEMTCNLDAHPASDSSTKRATFAKTEEGQGFDERPVVMLSASATKHSSPQNGLVRYFWGVPFCPKGVDPDQYTEVILCQLQTYRCCLKVAQRQLLRKMRFGEPVLPAPMARKAHRSWRNEQLDNETGSGESEEENAKSAEGLSEQPPGTHAGEDPGEEQVLHESSPQLLIQEMTDKEENKQCDGATCVDSKVADSGPSGSYQSEEDEQLCVCADIQENLNIDIQLEFVRQIPESNTQAAEVVLVEDDAGGQNLEPSVTCPLCGDMFPVERIEVHAADCNGCSDAFGTLTRPPVRSRRKGRSILLQNGTAEYNYTSSEPST</sequence>
<keyword evidence="3" id="KW-0539">Nucleus</keyword>
<name>V9KIL6_CALMI</name>
<organism evidence="6">
    <name type="scientific">Callorhinchus milii</name>
    <name type="common">Ghost shark</name>
    <dbReference type="NCBI Taxonomy" id="7868"/>
    <lineage>
        <taxon>Eukaryota</taxon>
        <taxon>Metazoa</taxon>
        <taxon>Chordata</taxon>
        <taxon>Craniata</taxon>
        <taxon>Vertebrata</taxon>
        <taxon>Chondrichthyes</taxon>
        <taxon>Holocephali</taxon>
        <taxon>Chimaeriformes</taxon>
        <taxon>Callorhinchidae</taxon>
        <taxon>Callorhinchus</taxon>
    </lineage>
</organism>
<dbReference type="GO" id="GO:0006302">
    <property type="term" value="P:double-strand break repair"/>
    <property type="evidence" value="ECO:0007669"/>
    <property type="project" value="InterPro"/>
</dbReference>
<comment type="subcellular location">
    <subcellularLocation>
        <location evidence="1">Nucleus</location>
    </subcellularLocation>
</comment>
<dbReference type="InterPro" id="IPR038868">
    <property type="entry name" value="RAP80"/>
</dbReference>
<accession>V9KIL6</accession>
<proteinExistence type="evidence at transcript level"/>
<protein>
    <submittedName>
        <fullName evidence="6">BRCA1-A complex subunit RAP80</fullName>
    </submittedName>
</protein>
<evidence type="ECO:0000256" key="2">
    <source>
        <dbReference type="ARBA" id="ARBA00022737"/>
    </source>
</evidence>
<dbReference type="PANTHER" id="PTHR15932">
    <property type="entry name" value="UBIQUITIN INTERACTION MOTIF-CONTAINING PROTEIN 1"/>
    <property type="match status" value="1"/>
</dbReference>
<dbReference type="AlphaFoldDB" id="V9KIL6"/>
<reference evidence="6" key="1">
    <citation type="journal article" date="2014" name="Nature">
        <title>Elephant shark genome provides unique insights into gnathostome evolution.</title>
        <authorList>
            <consortium name="International Elephant Shark Genome Sequencing Consortium"/>
            <person name="Venkatesh B."/>
            <person name="Lee A.P."/>
            <person name="Ravi V."/>
            <person name="Maurya A.K."/>
            <person name="Lian M.M."/>
            <person name="Swann J.B."/>
            <person name="Ohta Y."/>
            <person name="Flajnik M.F."/>
            <person name="Sutoh Y."/>
            <person name="Kasahara M."/>
            <person name="Hoon S."/>
            <person name="Gangu V."/>
            <person name="Roy S.W."/>
            <person name="Irimia M."/>
            <person name="Korzh V."/>
            <person name="Kondrychyn I."/>
            <person name="Lim Z.W."/>
            <person name="Tay B.H."/>
            <person name="Tohari S."/>
            <person name="Kong K.W."/>
            <person name="Ho S."/>
            <person name="Lorente-Galdos B."/>
            <person name="Quilez J."/>
            <person name="Marques-Bonet T."/>
            <person name="Raney B.J."/>
            <person name="Ingham P.W."/>
            <person name="Tay A."/>
            <person name="Hillier L.W."/>
            <person name="Minx P."/>
            <person name="Boehm T."/>
            <person name="Wilson R.K."/>
            <person name="Brenner S."/>
            <person name="Warren W.C."/>
        </authorList>
    </citation>
    <scope>NUCLEOTIDE SEQUENCE</scope>
    <source>
        <tissue evidence="6">Spleen</tissue>
    </source>
</reference>
<dbReference type="Gene3D" id="6.10.250.1800">
    <property type="match status" value="1"/>
</dbReference>
<dbReference type="EMBL" id="JW865711">
    <property type="protein sequence ID" value="AFO98228.1"/>
    <property type="molecule type" value="mRNA"/>
</dbReference>
<evidence type="ECO:0000256" key="4">
    <source>
        <dbReference type="SAM" id="MobiDB-lite"/>
    </source>
</evidence>